<proteinExistence type="predicted"/>
<dbReference type="InterPro" id="IPR010667">
    <property type="entry name" value="Phage_T4_Gp19"/>
</dbReference>
<organism evidence="1 2">
    <name type="scientific">Mucilaginibacter glaciei</name>
    <dbReference type="NCBI Taxonomy" id="2772109"/>
    <lineage>
        <taxon>Bacteria</taxon>
        <taxon>Pseudomonadati</taxon>
        <taxon>Bacteroidota</taxon>
        <taxon>Sphingobacteriia</taxon>
        <taxon>Sphingobacteriales</taxon>
        <taxon>Sphingobacteriaceae</taxon>
        <taxon>Mucilaginibacter</taxon>
    </lineage>
</organism>
<protein>
    <submittedName>
        <fullName evidence="1">Phage tail protein</fullName>
    </submittedName>
</protein>
<dbReference type="Pfam" id="PF06841">
    <property type="entry name" value="Phage_T4_gp19"/>
    <property type="match status" value="1"/>
</dbReference>
<dbReference type="GO" id="GO:0005198">
    <property type="term" value="F:structural molecule activity"/>
    <property type="evidence" value="ECO:0007669"/>
    <property type="project" value="InterPro"/>
</dbReference>
<dbReference type="EMBL" id="JACWMX010000010">
    <property type="protein sequence ID" value="MBD1395263.1"/>
    <property type="molecule type" value="Genomic_DNA"/>
</dbReference>
<dbReference type="AlphaFoldDB" id="A0A926P0A7"/>
<sequence>MRQILEGNLENAIQTRDLKLSLMNADEAVLAIWTISEAWPVKWGLSEFKDGENNELAVETLELTYTHINKNA</sequence>
<gene>
    <name evidence="1" type="ORF">IDJ76_19320</name>
</gene>
<evidence type="ECO:0000313" key="1">
    <source>
        <dbReference type="EMBL" id="MBD1395263.1"/>
    </source>
</evidence>
<keyword evidence="2" id="KW-1185">Reference proteome</keyword>
<dbReference type="Proteomes" id="UP000619078">
    <property type="component" value="Unassembled WGS sequence"/>
</dbReference>
<comment type="caution">
    <text evidence="1">The sequence shown here is derived from an EMBL/GenBank/DDBJ whole genome shotgun (WGS) entry which is preliminary data.</text>
</comment>
<accession>A0A926P0A7</accession>
<evidence type="ECO:0000313" key="2">
    <source>
        <dbReference type="Proteomes" id="UP000619078"/>
    </source>
</evidence>
<name>A0A926P0A7_9SPHI</name>
<reference evidence="1" key="1">
    <citation type="submission" date="2020-09" db="EMBL/GenBank/DDBJ databases">
        <title>Novel species of Mucilaginibacter isolated from a glacier on the Tibetan Plateau.</title>
        <authorList>
            <person name="Liu Q."/>
            <person name="Xin Y.-H."/>
        </authorList>
    </citation>
    <scope>NUCLEOTIDE SEQUENCE</scope>
    <source>
        <strain evidence="1">ZB1P21</strain>
    </source>
</reference>